<dbReference type="Proteomes" id="UP000253490">
    <property type="component" value="Unassembled WGS sequence"/>
</dbReference>
<organism evidence="1 2">
    <name type="scientific">Alkalibaculum bacchi</name>
    <dbReference type="NCBI Taxonomy" id="645887"/>
    <lineage>
        <taxon>Bacteria</taxon>
        <taxon>Bacillati</taxon>
        <taxon>Bacillota</taxon>
        <taxon>Clostridia</taxon>
        <taxon>Eubacteriales</taxon>
        <taxon>Eubacteriaceae</taxon>
        <taxon>Alkalibaculum</taxon>
    </lineage>
</organism>
<dbReference type="AlphaFoldDB" id="A0A366IFM6"/>
<gene>
    <name evidence="1" type="ORF">DES36_10215</name>
</gene>
<comment type="caution">
    <text evidence="1">The sequence shown here is derived from an EMBL/GenBank/DDBJ whole genome shotgun (WGS) entry which is preliminary data.</text>
</comment>
<dbReference type="EMBL" id="QNRX01000002">
    <property type="protein sequence ID" value="RBP68877.1"/>
    <property type="molecule type" value="Genomic_DNA"/>
</dbReference>
<evidence type="ECO:0000313" key="2">
    <source>
        <dbReference type="Proteomes" id="UP000253490"/>
    </source>
</evidence>
<evidence type="ECO:0000313" key="1">
    <source>
        <dbReference type="EMBL" id="RBP68877.1"/>
    </source>
</evidence>
<sequence>MPPIGIIANPASGKDIRRLLSYATVIDNNEKVNICFFNLMSQKIE</sequence>
<proteinExistence type="predicted"/>
<keyword evidence="2" id="KW-1185">Reference proteome</keyword>
<reference evidence="1 2" key="1">
    <citation type="submission" date="2018-06" db="EMBL/GenBank/DDBJ databases">
        <title>Genomic Encyclopedia of Type Strains, Phase IV (KMG-IV): sequencing the most valuable type-strain genomes for metagenomic binning, comparative biology and taxonomic classification.</title>
        <authorList>
            <person name="Goeker M."/>
        </authorList>
    </citation>
    <scope>NUCLEOTIDE SEQUENCE [LARGE SCALE GENOMIC DNA]</scope>
    <source>
        <strain evidence="1 2">DSM 22112</strain>
    </source>
</reference>
<protein>
    <recommendedName>
        <fullName evidence="3">ATP-NAD kinase</fullName>
    </recommendedName>
</protein>
<evidence type="ECO:0008006" key="3">
    <source>
        <dbReference type="Google" id="ProtNLM"/>
    </source>
</evidence>
<accession>A0A366IFM6</accession>
<name>A0A366IFM6_9FIRM</name>